<evidence type="ECO:0000313" key="10">
    <source>
        <dbReference type="Proteomes" id="UP000700334"/>
    </source>
</evidence>
<dbReference type="PROSITE" id="PS50986">
    <property type="entry name" value="MANSC"/>
    <property type="match status" value="1"/>
</dbReference>
<organism evidence="9 10">
    <name type="scientific">Galemys pyrenaicus</name>
    <name type="common">Iberian desman</name>
    <name type="synonym">Pyrenean desman</name>
    <dbReference type="NCBI Taxonomy" id="202257"/>
    <lineage>
        <taxon>Eukaryota</taxon>
        <taxon>Metazoa</taxon>
        <taxon>Chordata</taxon>
        <taxon>Craniata</taxon>
        <taxon>Vertebrata</taxon>
        <taxon>Euteleostomi</taxon>
        <taxon>Mammalia</taxon>
        <taxon>Eutheria</taxon>
        <taxon>Laurasiatheria</taxon>
        <taxon>Eulipotyphla</taxon>
        <taxon>Talpidae</taxon>
        <taxon>Galemys</taxon>
    </lineage>
</organism>
<dbReference type="GO" id="GO:0008544">
    <property type="term" value="P:epidermis development"/>
    <property type="evidence" value="ECO:0007669"/>
    <property type="project" value="TreeGrafter"/>
</dbReference>
<evidence type="ECO:0000313" key="9">
    <source>
        <dbReference type="EMBL" id="KAG8514055.1"/>
    </source>
</evidence>
<evidence type="ECO:0000256" key="3">
    <source>
        <dbReference type="ARBA" id="ARBA00023136"/>
    </source>
</evidence>
<evidence type="ECO:0000256" key="2">
    <source>
        <dbReference type="ARBA" id="ARBA00022729"/>
    </source>
</evidence>
<feature type="domain" description="MANSC" evidence="8">
    <location>
        <begin position="38"/>
        <end position="118"/>
    </location>
</feature>
<reference evidence="9" key="1">
    <citation type="journal article" date="2021" name="Evol. Appl.">
        <title>The genome of the Pyrenean desman and the effects of bottlenecks and inbreeding on the genomic landscape of an endangered species.</title>
        <authorList>
            <person name="Escoda L."/>
            <person name="Castresana J."/>
        </authorList>
    </citation>
    <scope>NUCLEOTIDE SEQUENCE</scope>
    <source>
        <strain evidence="9">IBE-C5619</strain>
    </source>
</reference>
<dbReference type="PANTHER" id="PTHR46750">
    <property type="entry name" value="KUNITZ-TYPE PROTEASE INHIBITOR 1"/>
    <property type="match status" value="1"/>
</dbReference>
<sequence>MHAAVVAAVDALLLLSMGCASDALCSPTVFYRNCWIRRFPGLLVDLEESQKLGAQFLKYYTENTGQKCSRSCCLRKDVSCNLAVFYYDPVHDSANCLHIHCPALESCVLAPAAGAVLYNITDGLDPDLLVFEQSPPTYLNTRSSSNKWDKVRILKAMNLGKPPTNVISRMLPSIETPPSTTYHSIINTNDTRSSKEPPTDSWARFISLKDSFPSEVNMVSASADAITSLDNKTISPLFVPTDTKLPHMPISSRLNSSQQSLNKTKGHNGRNRTSEGDDATLEGAPGDGILWLVPVALCLSVVFLGCCAVILMWGCCRKQQGQYKPGQRR</sequence>
<evidence type="ECO:0000259" key="8">
    <source>
        <dbReference type="PROSITE" id="PS50986"/>
    </source>
</evidence>
<keyword evidence="6" id="KW-1133">Transmembrane helix</keyword>
<comment type="caution">
    <text evidence="9">The sequence shown here is derived from an EMBL/GenBank/DDBJ whole genome shotgun (WGS) entry which is preliminary data.</text>
</comment>
<feature type="transmembrane region" description="Helical" evidence="6">
    <location>
        <begin position="289"/>
        <end position="314"/>
    </location>
</feature>
<dbReference type="Proteomes" id="UP000700334">
    <property type="component" value="Unassembled WGS sequence"/>
</dbReference>
<dbReference type="GO" id="GO:0005886">
    <property type="term" value="C:plasma membrane"/>
    <property type="evidence" value="ECO:0007669"/>
    <property type="project" value="TreeGrafter"/>
</dbReference>
<keyword evidence="6" id="KW-0812">Transmembrane</keyword>
<keyword evidence="10" id="KW-1185">Reference proteome</keyword>
<dbReference type="OrthoDB" id="9447308at2759"/>
<keyword evidence="2 7" id="KW-0732">Signal</keyword>
<keyword evidence="3 6" id="KW-0472">Membrane</keyword>
<evidence type="ECO:0000256" key="1">
    <source>
        <dbReference type="ARBA" id="ARBA00004370"/>
    </source>
</evidence>
<proteinExistence type="predicted"/>
<dbReference type="EMBL" id="JAGFMF010011752">
    <property type="protein sequence ID" value="KAG8514055.1"/>
    <property type="molecule type" value="Genomic_DNA"/>
</dbReference>
<comment type="subcellular location">
    <subcellularLocation>
        <location evidence="1">Membrane</location>
    </subcellularLocation>
</comment>
<dbReference type="Pfam" id="PF07502">
    <property type="entry name" value="MANEC"/>
    <property type="match status" value="1"/>
</dbReference>
<feature type="signal peptide" evidence="7">
    <location>
        <begin position="1"/>
        <end position="20"/>
    </location>
</feature>
<evidence type="ECO:0000256" key="4">
    <source>
        <dbReference type="ARBA" id="ARBA00023180"/>
    </source>
</evidence>
<accession>A0A8J6DNC0</accession>
<protein>
    <submittedName>
        <fullName evidence="9">MANSC domain-containing protein 4</fullName>
    </submittedName>
</protein>
<name>A0A8J6DNC0_GALPY</name>
<dbReference type="GO" id="GO:0030198">
    <property type="term" value="P:extracellular matrix organization"/>
    <property type="evidence" value="ECO:0007669"/>
    <property type="project" value="TreeGrafter"/>
</dbReference>
<evidence type="ECO:0000256" key="7">
    <source>
        <dbReference type="SAM" id="SignalP"/>
    </source>
</evidence>
<keyword evidence="4" id="KW-0325">Glycoprotein</keyword>
<feature type="chain" id="PRO_5035223760" evidence="7">
    <location>
        <begin position="21"/>
        <end position="329"/>
    </location>
</feature>
<dbReference type="AlphaFoldDB" id="A0A8J6DNC0"/>
<dbReference type="GO" id="GO:0004867">
    <property type="term" value="F:serine-type endopeptidase inhibitor activity"/>
    <property type="evidence" value="ECO:0007669"/>
    <property type="project" value="TreeGrafter"/>
</dbReference>
<dbReference type="SMART" id="SM00765">
    <property type="entry name" value="MANEC"/>
    <property type="match status" value="1"/>
</dbReference>
<evidence type="ECO:0000256" key="5">
    <source>
        <dbReference type="SAM" id="MobiDB-lite"/>
    </source>
</evidence>
<gene>
    <name evidence="9" type="ORF">J0S82_003655</name>
</gene>
<dbReference type="PANTHER" id="PTHR46750:SF2">
    <property type="entry name" value="MANSC DOMAIN-CONTAINING PROTEIN 4"/>
    <property type="match status" value="1"/>
</dbReference>
<dbReference type="InterPro" id="IPR011106">
    <property type="entry name" value="MANSC_N"/>
</dbReference>
<feature type="compositionally biased region" description="Low complexity" evidence="5">
    <location>
        <begin position="251"/>
        <end position="262"/>
    </location>
</feature>
<dbReference type="GO" id="GO:0060429">
    <property type="term" value="P:epithelium development"/>
    <property type="evidence" value="ECO:0007669"/>
    <property type="project" value="TreeGrafter"/>
</dbReference>
<feature type="region of interest" description="Disordered" evidence="5">
    <location>
        <begin position="248"/>
        <end position="280"/>
    </location>
</feature>
<dbReference type="InterPro" id="IPR013980">
    <property type="entry name" value="MANSC_dom"/>
</dbReference>
<evidence type="ECO:0000256" key="6">
    <source>
        <dbReference type="SAM" id="Phobius"/>
    </source>
</evidence>